<evidence type="ECO:0000256" key="4">
    <source>
        <dbReference type="SAM" id="MobiDB-lite"/>
    </source>
</evidence>
<dbReference type="InterPro" id="IPR036179">
    <property type="entry name" value="Ig-like_dom_sf"/>
</dbReference>
<dbReference type="PANTHER" id="PTHR11860:SF87">
    <property type="entry name" value="CMRF35-LIKE MOLECULE 8"/>
    <property type="match status" value="1"/>
</dbReference>
<evidence type="ECO:0000256" key="1">
    <source>
        <dbReference type="ARBA" id="ARBA00004370"/>
    </source>
</evidence>
<evidence type="ECO:0000256" key="2">
    <source>
        <dbReference type="ARBA" id="ARBA00022692"/>
    </source>
</evidence>
<dbReference type="InterPro" id="IPR050671">
    <property type="entry name" value="CD300_family_receptors"/>
</dbReference>
<dbReference type="GO" id="GO:0004888">
    <property type="term" value="F:transmembrane signaling receptor activity"/>
    <property type="evidence" value="ECO:0007669"/>
    <property type="project" value="TreeGrafter"/>
</dbReference>
<dbReference type="InterPro" id="IPR007110">
    <property type="entry name" value="Ig-like_dom"/>
</dbReference>
<dbReference type="PANTHER" id="PTHR11860">
    <property type="entry name" value="POLYMERIC-IMMUNOGLOBULIN RECEPTOR"/>
    <property type="match status" value="1"/>
</dbReference>
<reference evidence="6 7" key="1">
    <citation type="submission" date="2019-09" db="EMBL/GenBank/DDBJ databases">
        <title>Bird 10,000 Genomes (B10K) Project - Family phase.</title>
        <authorList>
            <person name="Zhang G."/>
        </authorList>
    </citation>
    <scope>NUCLEOTIDE SEQUENCE [LARGE SCALE GENOMIC DNA]</scope>
    <source>
        <strain evidence="6">B10K-MSB-37135</strain>
        <tissue evidence="6">Heart</tissue>
    </source>
</reference>
<dbReference type="Proteomes" id="UP000534426">
    <property type="component" value="Unassembled WGS sequence"/>
</dbReference>
<dbReference type="SUPFAM" id="SSF48726">
    <property type="entry name" value="Immunoglobulin"/>
    <property type="match status" value="2"/>
</dbReference>
<proteinExistence type="predicted"/>
<comment type="caution">
    <text evidence="6">The sequence shown here is derived from an EMBL/GenBank/DDBJ whole genome shotgun (WGS) entry which is preliminary data.</text>
</comment>
<evidence type="ECO:0000313" key="7">
    <source>
        <dbReference type="Proteomes" id="UP000534426"/>
    </source>
</evidence>
<sequence>CESRTASAALLFAGVRAQAAGVRESRPEGSTFFLQCPYTERDSYRTPKALCQMTKKECSIVAQTYYPYLDAYVNQPTGSKVTVRDNIKNETILITMSNLQVQDSGTYSCAYRQSPYIYVPLKTISLHVFKEIHMQELGWFTVQCPYSTQLSSRTKAWCRQEGNTSCNILVSVNDSSTEGYSNAPQHRTAMWDNRWDTVTITMEKLQEQDSGVYWCVLDGRTQALEVRLTVSKSEYLCRTAWLPQLPAPLSCLCFPPSLPRSAGSPELLPGRPAAKKAAALRCLQPLRELTTCSCFQARSSIQPLSNRQAQDIYDKPEDTEQFQTTEQMESPRKDSKELKYVTLNFTGRCSPGEPLYVNVGLEQAASDSKAESVEYTNVALK</sequence>
<dbReference type="PROSITE" id="PS50835">
    <property type="entry name" value="IG_LIKE"/>
    <property type="match status" value="1"/>
</dbReference>
<dbReference type="InterPro" id="IPR003599">
    <property type="entry name" value="Ig_sub"/>
</dbReference>
<dbReference type="SMART" id="SM00409">
    <property type="entry name" value="IG"/>
    <property type="match status" value="2"/>
</dbReference>
<comment type="subcellular location">
    <subcellularLocation>
        <location evidence="1">Membrane</location>
    </subcellularLocation>
</comment>
<dbReference type="Pfam" id="PF07686">
    <property type="entry name" value="V-set"/>
    <property type="match status" value="2"/>
</dbReference>
<dbReference type="AlphaFoldDB" id="A0A7K4LS06"/>
<dbReference type="EMBL" id="VWPW01022206">
    <property type="protein sequence ID" value="NWJ07383.1"/>
    <property type="molecule type" value="Genomic_DNA"/>
</dbReference>
<feature type="region of interest" description="Disordered" evidence="4">
    <location>
        <begin position="306"/>
        <end position="334"/>
    </location>
</feature>
<evidence type="ECO:0000256" key="3">
    <source>
        <dbReference type="ARBA" id="ARBA00023136"/>
    </source>
</evidence>
<feature type="non-terminal residue" evidence="6">
    <location>
        <position position="381"/>
    </location>
</feature>
<dbReference type="GO" id="GO:0005886">
    <property type="term" value="C:plasma membrane"/>
    <property type="evidence" value="ECO:0007669"/>
    <property type="project" value="TreeGrafter"/>
</dbReference>
<organism evidence="6 7">
    <name type="scientific">Crypturellus undulatus</name>
    <dbReference type="NCBI Taxonomy" id="48396"/>
    <lineage>
        <taxon>Eukaryota</taxon>
        <taxon>Metazoa</taxon>
        <taxon>Chordata</taxon>
        <taxon>Craniata</taxon>
        <taxon>Vertebrata</taxon>
        <taxon>Euteleostomi</taxon>
        <taxon>Archelosauria</taxon>
        <taxon>Archosauria</taxon>
        <taxon>Dinosauria</taxon>
        <taxon>Saurischia</taxon>
        <taxon>Theropoda</taxon>
        <taxon>Coelurosauria</taxon>
        <taxon>Aves</taxon>
        <taxon>Palaeognathae</taxon>
        <taxon>Tinamiformes</taxon>
        <taxon>Tinamidae</taxon>
        <taxon>Crypturellus</taxon>
    </lineage>
</organism>
<evidence type="ECO:0000259" key="5">
    <source>
        <dbReference type="PROSITE" id="PS50835"/>
    </source>
</evidence>
<dbReference type="Gene3D" id="2.60.40.10">
    <property type="entry name" value="Immunoglobulins"/>
    <property type="match status" value="2"/>
</dbReference>
<dbReference type="InterPro" id="IPR013783">
    <property type="entry name" value="Ig-like_fold"/>
</dbReference>
<evidence type="ECO:0000313" key="6">
    <source>
        <dbReference type="EMBL" id="NWJ07383.1"/>
    </source>
</evidence>
<protein>
    <submittedName>
        <fullName evidence="6">PIGR protein</fullName>
    </submittedName>
</protein>
<accession>A0A7K4LS06</accession>
<feature type="non-terminal residue" evidence="6">
    <location>
        <position position="1"/>
    </location>
</feature>
<feature type="domain" description="Ig-like" evidence="5">
    <location>
        <begin position="115"/>
        <end position="231"/>
    </location>
</feature>
<keyword evidence="7" id="KW-1185">Reference proteome</keyword>
<keyword evidence="3" id="KW-0472">Membrane</keyword>
<dbReference type="InterPro" id="IPR013106">
    <property type="entry name" value="Ig_V-set"/>
</dbReference>
<gene>
    <name evidence="6" type="primary">Pigr_1</name>
    <name evidence="6" type="ORF">CRYUND_R14887</name>
</gene>
<name>A0A7K4LS06_9AVES</name>
<keyword evidence="2" id="KW-0812">Transmembrane</keyword>